<organism evidence="11 12">
    <name type="scientific">Tanticharoenia sakaeratensis NBRC 103193</name>
    <dbReference type="NCBI Taxonomy" id="1231623"/>
    <lineage>
        <taxon>Bacteria</taxon>
        <taxon>Pseudomonadati</taxon>
        <taxon>Pseudomonadota</taxon>
        <taxon>Alphaproteobacteria</taxon>
        <taxon>Acetobacterales</taxon>
        <taxon>Acetobacteraceae</taxon>
        <taxon>Tanticharoenia</taxon>
    </lineage>
</organism>
<gene>
    <name evidence="11" type="ORF">Tasa_013_015</name>
</gene>
<dbReference type="InterPro" id="IPR017926">
    <property type="entry name" value="GATASE"/>
</dbReference>
<dbReference type="GO" id="GO:0044210">
    <property type="term" value="P:'de novo' CTP biosynthetic process"/>
    <property type="evidence" value="ECO:0007669"/>
    <property type="project" value="UniProtKB-UniPathway"/>
</dbReference>
<feature type="domain" description="Glutamine amidotransferase" evidence="10">
    <location>
        <begin position="212"/>
        <end position="393"/>
    </location>
</feature>
<evidence type="ECO:0000256" key="8">
    <source>
        <dbReference type="ARBA" id="ARBA00022975"/>
    </source>
</evidence>
<evidence type="ECO:0000313" key="11">
    <source>
        <dbReference type="EMBL" id="GAN53976.1"/>
    </source>
</evidence>
<comment type="similarity">
    <text evidence="2">Belongs to the CTP synthase family.</text>
</comment>
<evidence type="ECO:0000256" key="3">
    <source>
        <dbReference type="ARBA" id="ARBA00012291"/>
    </source>
</evidence>
<keyword evidence="5" id="KW-0547">Nucleotide-binding</keyword>
<comment type="catalytic activity">
    <reaction evidence="9">
        <text>UTP + L-glutamine + ATP + H2O = CTP + L-glutamate + ADP + phosphate + 2 H(+)</text>
        <dbReference type="Rhea" id="RHEA:26426"/>
        <dbReference type="ChEBI" id="CHEBI:15377"/>
        <dbReference type="ChEBI" id="CHEBI:15378"/>
        <dbReference type="ChEBI" id="CHEBI:29985"/>
        <dbReference type="ChEBI" id="CHEBI:30616"/>
        <dbReference type="ChEBI" id="CHEBI:37563"/>
        <dbReference type="ChEBI" id="CHEBI:43474"/>
        <dbReference type="ChEBI" id="CHEBI:46398"/>
        <dbReference type="ChEBI" id="CHEBI:58359"/>
        <dbReference type="ChEBI" id="CHEBI:456216"/>
        <dbReference type="EC" id="6.3.4.2"/>
    </reaction>
</comment>
<dbReference type="Proteomes" id="UP000032679">
    <property type="component" value="Unassembled WGS sequence"/>
</dbReference>
<evidence type="ECO:0000256" key="7">
    <source>
        <dbReference type="ARBA" id="ARBA00022962"/>
    </source>
</evidence>
<comment type="pathway">
    <text evidence="1">Pyrimidine metabolism; CTP biosynthesis via de novo pathway; CTP from UDP: step 2/2.</text>
</comment>
<reference evidence="11 12" key="1">
    <citation type="submission" date="2012-10" db="EMBL/GenBank/DDBJ databases">
        <title>Genome sequencing of Tanticharoenia sakaeratensis NBRC 103193.</title>
        <authorList>
            <person name="Azuma Y."/>
            <person name="Hadano H."/>
            <person name="Hirakawa H."/>
            <person name="Matsushita K."/>
        </authorList>
    </citation>
    <scope>NUCLEOTIDE SEQUENCE [LARGE SCALE GENOMIC DNA]</scope>
    <source>
        <strain evidence="11 12">NBRC 103193</strain>
    </source>
</reference>
<dbReference type="Gene3D" id="3.40.50.880">
    <property type="match status" value="1"/>
</dbReference>
<evidence type="ECO:0000256" key="5">
    <source>
        <dbReference type="ARBA" id="ARBA00022741"/>
    </source>
</evidence>
<dbReference type="Pfam" id="PF00117">
    <property type="entry name" value="GATase"/>
    <property type="match status" value="1"/>
</dbReference>
<dbReference type="PROSITE" id="PS51273">
    <property type="entry name" value="GATASE_TYPE_1"/>
    <property type="match status" value="1"/>
</dbReference>
<evidence type="ECO:0000256" key="4">
    <source>
        <dbReference type="ARBA" id="ARBA00022598"/>
    </source>
</evidence>
<comment type="caution">
    <text evidence="11">The sequence shown here is derived from an EMBL/GenBank/DDBJ whole genome shotgun (WGS) entry which is preliminary data.</text>
</comment>
<proteinExistence type="inferred from homology"/>
<sequence>MTLLLVCSTGIESGYMAAPAAAYAAGGGADVAISQYVESAAEPVTRDFPTADGALVGSSYLWVDRLCGDGAAARPMCDDEIIAAAGQARDLVVAYPEHMSDWARAVGHQARALAVPVRHAESRFAGNELMLSVDEEAERCVARRDRYGRIMTQSGPGQAEHRRDLRICLVGQPRHHQAVNPATVAALADAADALDVALDLRFLDAADSSPDSVSELLTWCDGVVLPGGDVANAPLQMIVARKALDLDKPTVGLCLGMQSMVTVFAQVRMGLRDMTLAELDPQAPVFSFESMTHPDGTSVRKLGKNKLHCVETSDLGRALGTQPFVRLNHRYRLAPTLVPSLQAAGLVVAADSADDGVIQAVELPSSRFFCGMQGHPECTSSRGQPHVLLTRFFEKAGQQPERIGS</sequence>
<keyword evidence="8" id="KW-0665">Pyrimidine biosynthesis</keyword>
<evidence type="ECO:0000256" key="1">
    <source>
        <dbReference type="ARBA" id="ARBA00005171"/>
    </source>
</evidence>
<evidence type="ECO:0000256" key="6">
    <source>
        <dbReference type="ARBA" id="ARBA00022840"/>
    </source>
</evidence>
<dbReference type="EMBL" id="BALE01000013">
    <property type="protein sequence ID" value="GAN53976.1"/>
    <property type="molecule type" value="Genomic_DNA"/>
</dbReference>
<dbReference type="GO" id="GO:0042802">
    <property type="term" value="F:identical protein binding"/>
    <property type="evidence" value="ECO:0007669"/>
    <property type="project" value="TreeGrafter"/>
</dbReference>
<dbReference type="EC" id="6.3.4.2" evidence="3"/>
<protein>
    <recommendedName>
        <fullName evidence="3">CTP synthase (glutamine hydrolyzing)</fullName>
        <ecNumber evidence="3">6.3.4.2</ecNumber>
    </recommendedName>
</protein>
<keyword evidence="6" id="KW-0067">ATP-binding</keyword>
<keyword evidence="12" id="KW-1185">Reference proteome</keyword>
<dbReference type="AlphaFoldDB" id="A0A0D6MKH5"/>
<dbReference type="PANTHER" id="PTHR11550">
    <property type="entry name" value="CTP SYNTHASE"/>
    <property type="match status" value="1"/>
</dbReference>
<accession>A0A0D6MKH5</accession>
<dbReference type="InterPro" id="IPR029062">
    <property type="entry name" value="Class_I_gatase-like"/>
</dbReference>
<name>A0A0D6MKH5_9PROT</name>
<dbReference type="SUPFAM" id="SSF52317">
    <property type="entry name" value="Class I glutamine amidotransferase-like"/>
    <property type="match status" value="1"/>
</dbReference>
<dbReference type="GO" id="GO:0003883">
    <property type="term" value="F:CTP synthase activity"/>
    <property type="evidence" value="ECO:0007669"/>
    <property type="project" value="UniProtKB-EC"/>
</dbReference>
<evidence type="ECO:0000256" key="2">
    <source>
        <dbReference type="ARBA" id="ARBA00007533"/>
    </source>
</evidence>
<evidence type="ECO:0000256" key="9">
    <source>
        <dbReference type="ARBA" id="ARBA00047781"/>
    </source>
</evidence>
<evidence type="ECO:0000259" key="10">
    <source>
        <dbReference type="Pfam" id="PF00117"/>
    </source>
</evidence>
<dbReference type="GO" id="GO:0019856">
    <property type="term" value="P:pyrimidine nucleobase biosynthetic process"/>
    <property type="evidence" value="ECO:0007669"/>
    <property type="project" value="TreeGrafter"/>
</dbReference>
<keyword evidence="7" id="KW-0315">Glutamine amidotransferase</keyword>
<dbReference type="UniPathway" id="UPA00159">
    <property type="reaction ID" value="UER00277"/>
</dbReference>
<evidence type="ECO:0000313" key="12">
    <source>
        <dbReference type="Proteomes" id="UP000032679"/>
    </source>
</evidence>
<dbReference type="GO" id="GO:0005524">
    <property type="term" value="F:ATP binding"/>
    <property type="evidence" value="ECO:0007669"/>
    <property type="project" value="UniProtKB-KW"/>
</dbReference>
<dbReference type="STRING" id="1231623.Tasa_013_015"/>
<keyword evidence="4" id="KW-0436">Ligase</keyword>
<dbReference type="PANTHER" id="PTHR11550:SF0">
    <property type="entry name" value="CTP SYNTHASE-RELATED"/>
    <property type="match status" value="1"/>
</dbReference>
<dbReference type="InterPro" id="IPR004468">
    <property type="entry name" value="CTP_synthase"/>
</dbReference>